<evidence type="ECO:0000256" key="6">
    <source>
        <dbReference type="SAM" id="MobiDB-lite"/>
    </source>
</evidence>
<evidence type="ECO:0000256" key="3">
    <source>
        <dbReference type="ARBA" id="ARBA00023015"/>
    </source>
</evidence>
<dbReference type="Pfam" id="PF16415">
    <property type="entry name" value="CNOT1_CAF1_bind"/>
    <property type="match status" value="1"/>
</dbReference>
<dbReference type="InterPro" id="IPR032193">
    <property type="entry name" value="CNOT1_TTP_bind"/>
</dbReference>
<dbReference type="GO" id="GO:0005634">
    <property type="term" value="C:nucleus"/>
    <property type="evidence" value="ECO:0007669"/>
    <property type="project" value="UniProtKB-SubCell"/>
</dbReference>
<dbReference type="GO" id="GO:0000288">
    <property type="term" value="P:nuclear-transcribed mRNA catabolic process, deadenylation-dependent decay"/>
    <property type="evidence" value="ECO:0007669"/>
    <property type="project" value="TreeGrafter"/>
</dbReference>
<evidence type="ECO:0000259" key="7">
    <source>
        <dbReference type="Pfam" id="PF04054"/>
    </source>
</evidence>
<name>A0A8J4GGV0_9CHLO</name>
<proteinExistence type="predicted"/>
<dbReference type="PANTHER" id="PTHR13162">
    <property type="entry name" value="CCR4-NOT TRANSCRIPTION COMPLEX"/>
    <property type="match status" value="1"/>
</dbReference>
<dbReference type="Pfam" id="PF16417">
    <property type="entry name" value="CNOT1_TTP_bind"/>
    <property type="match status" value="1"/>
</dbReference>
<dbReference type="Pfam" id="PF04054">
    <property type="entry name" value="Not1"/>
    <property type="match status" value="1"/>
</dbReference>
<dbReference type="Gene3D" id="1.25.40.790">
    <property type="match status" value="1"/>
</dbReference>
<evidence type="ECO:0000313" key="14">
    <source>
        <dbReference type="Proteomes" id="UP000722791"/>
    </source>
</evidence>
<evidence type="ECO:0000259" key="12">
    <source>
        <dbReference type="Pfam" id="PF25097"/>
    </source>
</evidence>
<dbReference type="Gene3D" id="1.25.40.180">
    <property type="match status" value="1"/>
</dbReference>
<feature type="non-terminal residue" evidence="13">
    <location>
        <position position="2544"/>
    </location>
</feature>
<comment type="caution">
    <text evidence="13">The sequence shown here is derived from an EMBL/GenBank/DDBJ whole genome shotgun (WGS) entry which is preliminary data.</text>
</comment>
<dbReference type="InterPro" id="IPR038535">
    <property type="entry name" value="CNOT1_TTP_bind_sf"/>
</dbReference>
<feature type="region of interest" description="Disordered" evidence="6">
    <location>
        <begin position="854"/>
        <end position="921"/>
    </location>
</feature>
<feature type="domain" description="CCR4-NOT transcription complex subunit 1 CAF1-binding" evidence="9">
    <location>
        <begin position="1062"/>
        <end position="1280"/>
    </location>
</feature>
<gene>
    <name evidence="13" type="ORF">Vretimale_11594</name>
</gene>
<dbReference type="InterPro" id="IPR024557">
    <property type="entry name" value="CNOT1_dom_4"/>
</dbReference>
<evidence type="ECO:0000259" key="9">
    <source>
        <dbReference type="Pfam" id="PF16415"/>
    </source>
</evidence>
<evidence type="ECO:0000256" key="4">
    <source>
        <dbReference type="ARBA" id="ARBA00023163"/>
    </source>
</evidence>
<evidence type="ECO:0000259" key="8">
    <source>
        <dbReference type="Pfam" id="PF12842"/>
    </source>
</evidence>
<feature type="compositionally biased region" description="Low complexity" evidence="6">
    <location>
        <begin position="1383"/>
        <end position="1406"/>
    </location>
</feature>
<feature type="compositionally biased region" description="Pro residues" evidence="6">
    <location>
        <begin position="1323"/>
        <end position="1341"/>
    </location>
</feature>
<feature type="region of interest" description="Disordered" evidence="6">
    <location>
        <begin position="974"/>
        <end position="998"/>
    </location>
</feature>
<keyword evidence="5" id="KW-0539">Nucleus</keyword>
<feature type="domain" description="CCR4-NOT transcription complex subunit 1" evidence="8">
    <location>
        <begin position="1475"/>
        <end position="1615"/>
    </location>
</feature>
<dbReference type="PANTHER" id="PTHR13162:SF8">
    <property type="entry name" value="CCR4-NOT TRANSCRIPTION COMPLEX SUBUNIT 1"/>
    <property type="match status" value="1"/>
</dbReference>
<keyword evidence="3" id="KW-0805">Transcription regulation</keyword>
<dbReference type="InterPro" id="IPR040398">
    <property type="entry name" value="Not1"/>
</dbReference>
<keyword evidence="4" id="KW-0804">Transcription</keyword>
<feature type="compositionally biased region" description="Low complexity" evidence="6">
    <location>
        <begin position="869"/>
        <end position="905"/>
    </location>
</feature>
<dbReference type="GO" id="GO:0030015">
    <property type="term" value="C:CCR4-NOT core complex"/>
    <property type="evidence" value="ECO:0007669"/>
    <property type="project" value="InterPro"/>
</dbReference>
<feature type="region of interest" description="Disordered" evidence="6">
    <location>
        <begin position="1296"/>
        <end position="1351"/>
    </location>
</feature>
<dbReference type="Pfam" id="PF25097">
    <property type="entry name" value="ARM_Cnot1"/>
    <property type="match status" value="1"/>
</dbReference>
<evidence type="ECO:0000256" key="2">
    <source>
        <dbReference type="ARBA" id="ARBA00022491"/>
    </source>
</evidence>
<protein>
    <recommendedName>
        <fullName evidence="15">CCR4-NOT transcription complex subunit 1</fullName>
    </recommendedName>
</protein>
<sequence length="2544" mass="270247">RQDGAGMGPLPFVEALFETIQGLVANPTQQIAEQLLSVFGDSAAVLLLHASTSAIAGGPSNPDILGALKELANLAYCFISKSPAFGTLLFQAFTVCVSADANFFLDLAAVLGLSTPAELLCLGLTAYHLPGPASKQQGLVVVRAALCNPQAGLVRLSSALLPRFTALLAAERPQLGELATLAQQIAEGSAVRGSPVHAALLNPHASLVDPLFGGFSAFVSDSLSTMAAAGPGAPAAQNVLDGCHGSLAAFMQEVGYGVTADEACIKALLRQVPEPPSEEAVAEVLLMMARTHTGLKEPEPGLQFSLWVTLNLGSPPPRSVALTTWNWPLVVDCLKSYPPGQPNRLNWAKVAEFLDCDRALLPDGAAFTLLASAFRRGAGEQLPVAALTRVWKHPACQLSFLKAASMASPDTFSFESSKRLVTPLEGMDVAALSPNRAWASVDLLQALCMLMESAGLVVPARDVLQFPAATCADLLLITIAETRTDWNLLQRDVFAALLPQHVAVAAAGAGTVNGKRSRDVLTRVWSAAPPAVLLDLLIELYAQDPPHMTPRIAKVCADLGVLPQVLASTPIAFALELAAFAGGAGMINLEAWLSDYCTRDSMTAIPSILRYVVDKTSDPPAGAAVDGTPGVPGAGTDVRRGVPLNADAARAFLKVLQASAQGLPVEMLRELQAVQANLAKQFPSLSAHITTVSTQETFASDVEEEANSYFQAIYNEARPIEEIIVRMQAYKSSLNPREQEVFACMIHNLFDEYRFFSRYPDRELLITATLFGALIKHGLVSSITLGMALRYVLDALRKPAPSKMFTFGIEALRQFVHMVAPWPQFCAALLANPQLREADPELYARVEQAQQAGGTASTGALPTIPPVNTGSATQGAAQGGPTSAADPRQQQVPGQQQQQQQQQAQTVASEANSQGSSRFLNLQPADNTTRIGAGQDDDTSAAVAAPVITKSAKDAGLSGRAAAGVAAGAVEPPAPNAAAGSGKNGAREPNAGAGGTAPVVSAIPGQAAPVSNTSLSGEGDGAGMFLAAQVAAASLTAPMGPSLAALVNTESLESAAEKYRDFKEPPEAVADKVYFVMNNLTKDNMESRSVEIRDRVWPDYLAWFANYMVVKRAAQEHNFHALYVSLLDQLNDRELYRLMVKTTMYYVKVLLYSERILKESNDRLLLKNLGTWLGLLTFARNKPVLSRDLELKHVICEAYQRGRLIAVLPFVQKLLEACRHSRVFKPTNPMVAGILSVLAELHAMKGLKMNNAFSIELVFKHFGLSPHDVKPSDTLKALPRERITNPDWQLEQLPTEMPQQSAADGAPSSAPPTATSVGKPSVPSSPAPPSAPPSALPPASPGPMSGTAMRPSSAVVQVPLGAMSTGAPGSIDATPKGMPNLAPVPGVPEQPQQPQQPMPYGMSSAPMAGAPAPGTAMPPGAVAPPAAVAAAAAAARAPTMTGAPALPPDAGLFANLHQHVIINPSLGDIAERLLLKRNVPAAVDRAIGEIITPVVERSVTIACYTTYELVLKDFAGDGDESKLRKAAHLMVSSLAGSLSLVTAKDPLRISLTNQLRQMLQPHVADAAMLDQIISVLVTDNLDLGCTLIERAATDKAVRDIDKSLQAAYEERAKARAAGKQWVDPAAFHSAGSRFPGSLPESLRPRPGGINHQHIRVYEDFTRIQRTPPIPTSPALTVVPGQLAVVPGPGVPPPPQGVTPRPSGVYASGTIAGAPSSFQGLDALVAAAAGTDKPAVVPAQDARPDSAAAAALLDRYLLWQQNVDGAIAAKEANPTTDHSDLQALLAELSEGLTSGAAAPEDAAAFFARRILKHLYDSVAAASGSKLSVSFHGACLELLNNSVSGGRVPNELTVAFLNAEDERKFSPALIEMLLRLRFLNLLDFDAYLSKLLQAPNARTQAVSELIFFLLRAMALRDGPVMFTDLPLTMELLGRIATANPPLANLLEAARKAAVAPALNRSPAEIPSTVRDKSADPPGLRDQTLKLFEDWVHLLNIHAEDKTLYGFLTNQVRAAGVLKMDDTTDRFLRTLTELAVAHCLASAEAAAAAAAAGAGARPEAVGSGPLSYIATDALVSLVVALVVQLNGGEALLSRYLDLLVGLIKRDADEATIKFNARPYLRIWVGLMSELGVMPGSHAAVSTAAAAASNVEATNTGTPTPAADSASQLRYLQACGAALRAVQPLSVPGFAFGWLELISHRSFMPRVLTAPLASGWPLFASLLIALLRFLEPYLRAADLSESIKQLYKGCLRLLLVLLHDFPEFLCEHHFSLCEAIPPPAVQMRNLVLSAFPRNMRLPDPFTPNLKVDLLPEIQQLPRIVPDPEQLLPEALRQQVDAFLRTRTPANLPPELAKRCMMVPVQAEKAGSPGGPPAHLGGPNGGSTYNVPLINALVLYIGSQAKTVSSPLHPGAQEMYVRMAGELDAEGRYLLLNAMANQLRYPNAHTYYFSCTLLTLFLESKSEGLKEQITRTLLERLIVNRPHPWGLLITFIELIKNRRYNFWAHSFTKCAPEIENLFTSVSRSCLGTNRAEEEAAATAHAKDGVAVRA</sequence>
<feature type="region of interest" description="Disordered" evidence="6">
    <location>
        <begin position="1363"/>
        <end position="1406"/>
    </location>
</feature>
<dbReference type="InterPro" id="IPR032194">
    <property type="entry name" value="CNOT1_HEAT"/>
</dbReference>
<dbReference type="Proteomes" id="UP000722791">
    <property type="component" value="Unassembled WGS sequence"/>
</dbReference>
<evidence type="ECO:0000256" key="5">
    <source>
        <dbReference type="ARBA" id="ARBA00023242"/>
    </source>
</evidence>
<dbReference type="InterPro" id="IPR007196">
    <property type="entry name" value="CCR4-Not_Not1_C"/>
</dbReference>
<dbReference type="InterPro" id="IPR032191">
    <property type="entry name" value="CNOT1_CAF1_bind"/>
</dbReference>
<evidence type="ECO:0000313" key="13">
    <source>
        <dbReference type="EMBL" id="GIM07468.1"/>
    </source>
</evidence>
<reference evidence="13" key="1">
    <citation type="journal article" date="2021" name="Proc. Natl. Acad. Sci. U.S.A.">
        <title>Three genomes in the algal genus Volvox reveal the fate of a haploid sex-determining region after a transition to homothallism.</title>
        <authorList>
            <person name="Yamamoto K."/>
            <person name="Hamaji T."/>
            <person name="Kawai-Toyooka H."/>
            <person name="Matsuzaki R."/>
            <person name="Takahashi F."/>
            <person name="Nishimura Y."/>
            <person name="Kawachi M."/>
            <person name="Noguchi H."/>
            <person name="Minakuchi Y."/>
            <person name="Umen J.G."/>
            <person name="Toyoda A."/>
            <person name="Nozaki H."/>
        </authorList>
    </citation>
    <scope>NUCLEOTIDE SEQUENCE</scope>
    <source>
        <strain evidence="13">NIES-3785</strain>
    </source>
</reference>
<organism evidence="13 14">
    <name type="scientific">Volvox reticuliferus</name>
    <dbReference type="NCBI Taxonomy" id="1737510"/>
    <lineage>
        <taxon>Eukaryota</taxon>
        <taxon>Viridiplantae</taxon>
        <taxon>Chlorophyta</taxon>
        <taxon>core chlorophytes</taxon>
        <taxon>Chlorophyceae</taxon>
        <taxon>CS clade</taxon>
        <taxon>Chlamydomonadales</taxon>
        <taxon>Volvocaceae</taxon>
        <taxon>Volvox</taxon>
    </lineage>
</organism>
<comment type="subcellular location">
    <subcellularLocation>
        <location evidence="1">Nucleus</location>
    </subcellularLocation>
</comment>
<dbReference type="Pfam" id="PF16418">
    <property type="entry name" value="CNOT1_HEAT"/>
    <property type="match status" value="1"/>
</dbReference>
<dbReference type="Gene3D" id="1.25.40.840">
    <property type="entry name" value="CCR4-NOT transcription complex subunit 1 TTP binding domain"/>
    <property type="match status" value="1"/>
</dbReference>
<dbReference type="Gene3D" id="1.25.40.800">
    <property type="match status" value="1"/>
</dbReference>
<accession>A0A8J4GGV0</accession>
<evidence type="ECO:0000256" key="1">
    <source>
        <dbReference type="ARBA" id="ARBA00004123"/>
    </source>
</evidence>
<evidence type="ECO:0000259" key="11">
    <source>
        <dbReference type="Pfam" id="PF16418"/>
    </source>
</evidence>
<keyword evidence="2" id="KW-0678">Repressor</keyword>
<dbReference type="GO" id="GO:0017148">
    <property type="term" value="P:negative regulation of translation"/>
    <property type="evidence" value="ECO:0007669"/>
    <property type="project" value="InterPro"/>
</dbReference>
<dbReference type="GO" id="GO:0060090">
    <property type="term" value="F:molecular adaptor activity"/>
    <property type="evidence" value="ECO:0007669"/>
    <property type="project" value="TreeGrafter"/>
</dbReference>
<feature type="compositionally biased region" description="Low complexity" evidence="6">
    <location>
        <begin position="1298"/>
        <end position="1322"/>
    </location>
</feature>
<evidence type="ECO:0000259" key="10">
    <source>
        <dbReference type="Pfam" id="PF16417"/>
    </source>
</evidence>
<dbReference type="InterPro" id="IPR055454">
    <property type="entry name" value="CNOT1-like_NOT1_connector"/>
</dbReference>
<dbReference type="Pfam" id="PF12842">
    <property type="entry name" value="DUF3819"/>
    <property type="match status" value="1"/>
</dbReference>
<feature type="compositionally biased region" description="Polar residues" evidence="6">
    <location>
        <begin position="906"/>
        <end position="921"/>
    </location>
</feature>
<dbReference type="EMBL" id="BNCQ01000024">
    <property type="protein sequence ID" value="GIM07468.1"/>
    <property type="molecule type" value="Genomic_DNA"/>
</dbReference>
<dbReference type="GO" id="GO:0000932">
    <property type="term" value="C:P-body"/>
    <property type="evidence" value="ECO:0007669"/>
    <property type="project" value="TreeGrafter"/>
</dbReference>
<evidence type="ECO:0008006" key="15">
    <source>
        <dbReference type="Google" id="ProtNLM"/>
    </source>
</evidence>
<feature type="domain" description="CCR4-NOT transcription complex subunit 1-like NOT1 connector" evidence="12">
    <location>
        <begin position="1774"/>
        <end position="1949"/>
    </location>
</feature>
<feature type="domain" description="CCR4-NOT transcription complex subunit 1 TTP binding" evidence="10">
    <location>
        <begin position="691"/>
        <end position="853"/>
    </location>
</feature>
<feature type="domain" description="CCR4-NOT transcription complex subunit 1 HEAT repeat" evidence="11">
    <location>
        <begin position="512"/>
        <end position="657"/>
    </location>
</feature>
<feature type="domain" description="CCR4-Not complex component Not1 C-terminal" evidence="7">
    <location>
        <begin position="2163"/>
        <end position="2516"/>
    </location>
</feature>